<dbReference type="EMBL" id="OZ035843">
    <property type="protein sequence ID" value="CAL1596482.1"/>
    <property type="molecule type" value="Genomic_DNA"/>
</dbReference>
<name>A0AAV2L8I3_KNICA</name>
<accession>A0AAV2L8I3</accession>
<feature type="compositionally biased region" description="Basic and acidic residues" evidence="1">
    <location>
        <begin position="29"/>
        <end position="38"/>
    </location>
</feature>
<sequence length="102" mass="11100">MFFILKAQALSLHVRRAVENTTASPRYTSEQRREEREKTKKTRPQASPSPRECPSVGAEVQCILSTHGFIQVTSAEAQHGCYGGELCVPAAALQQSGGGRGR</sequence>
<evidence type="ECO:0000313" key="3">
    <source>
        <dbReference type="Proteomes" id="UP001497482"/>
    </source>
</evidence>
<feature type="region of interest" description="Disordered" evidence="1">
    <location>
        <begin position="19"/>
        <end position="55"/>
    </location>
</feature>
<gene>
    <name evidence="2" type="ORF">KC01_LOCUS25153</name>
</gene>
<evidence type="ECO:0000313" key="2">
    <source>
        <dbReference type="EMBL" id="CAL1596482.1"/>
    </source>
</evidence>
<reference evidence="2 3" key="1">
    <citation type="submission" date="2024-04" db="EMBL/GenBank/DDBJ databases">
        <authorList>
            <person name="Waldvogel A.-M."/>
            <person name="Schoenle A."/>
        </authorList>
    </citation>
    <scope>NUCLEOTIDE SEQUENCE [LARGE SCALE GENOMIC DNA]</scope>
</reference>
<organism evidence="2 3">
    <name type="scientific">Knipowitschia caucasica</name>
    <name type="common">Caucasian dwarf goby</name>
    <name type="synonym">Pomatoschistus caucasicus</name>
    <dbReference type="NCBI Taxonomy" id="637954"/>
    <lineage>
        <taxon>Eukaryota</taxon>
        <taxon>Metazoa</taxon>
        <taxon>Chordata</taxon>
        <taxon>Craniata</taxon>
        <taxon>Vertebrata</taxon>
        <taxon>Euteleostomi</taxon>
        <taxon>Actinopterygii</taxon>
        <taxon>Neopterygii</taxon>
        <taxon>Teleostei</taxon>
        <taxon>Neoteleostei</taxon>
        <taxon>Acanthomorphata</taxon>
        <taxon>Gobiaria</taxon>
        <taxon>Gobiiformes</taxon>
        <taxon>Gobioidei</taxon>
        <taxon>Gobiidae</taxon>
        <taxon>Gobiinae</taxon>
        <taxon>Knipowitschia</taxon>
    </lineage>
</organism>
<evidence type="ECO:0000256" key="1">
    <source>
        <dbReference type="SAM" id="MobiDB-lite"/>
    </source>
</evidence>
<proteinExistence type="predicted"/>
<protein>
    <submittedName>
        <fullName evidence="2">Uncharacterized protein</fullName>
    </submittedName>
</protein>
<keyword evidence="3" id="KW-1185">Reference proteome</keyword>
<dbReference type="Proteomes" id="UP001497482">
    <property type="component" value="Chromosome 21"/>
</dbReference>
<dbReference type="AlphaFoldDB" id="A0AAV2L8I3"/>
<feature type="compositionally biased region" description="Polar residues" evidence="1">
    <location>
        <begin position="19"/>
        <end position="28"/>
    </location>
</feature>